<sequence length="244" mass="26965">MNKKVILALGMMCSATIALNVGYAAPMTDYSQGKVSIDLTIANSNDVKVNTSTDGFGSFDTSYDGKNSVLDLGLTIGLGKFGIQYRDFAPKTKTTYIDEYLSNANYEAKFKEFNVLYKLNNYSAAFIGYHQAKGSVQLDYGDPVISNPTFSSDTKNTMQIGLIGKTPLAKDLDLFGIVAFGGDLSNYEIGLAQRISKDMDFNIGYREKHADNLNFYDSVSDSTFRHDVKVSGWNYGLTFRFDTK</sequence>
<dbReference type="Proteomes" id="UP000276437">
    <property type="component" value="Chromosome"/>
</dbReference>
<accession>A0A348AH21</accession>
<evidence type="ECO:0000256" key="1">
    <source>
        <dbReference type="SAM" id="SignalP"/>
    </source>
</evidence>
<dbReference type="RefSeq" id="WP_126307027.1">
    <property type="nucleotide sequence ID" value="NZ_AP018449.1"/>
</dbReference>
<protein>
    <recommendedName>
        <fullName evidence="4">Outer membrane protein beta-barrel domain-containing protein</fullName>
    </recommendedName>
</protein>
<evidence type="ECO:0008006" key="4">
    <source>
        <dbReference type="Google" id="ProtNLM"/>
    </source>
</evidence>
<proteinExistence type="predicted"/>
<feature type="signal peptide" evidence="1">
    <location>
        <begin position="1"/>
        <end position="20"/>
    </location>
</feature>
<dbReference type="AlphaFoldDB" id="A0A348AH21"/>
<dbReference type="OrthoDB" id="1627926at2"/>
<dbReference type="KEGG" id="mana:MAMMFC1_01017"/>
<dbReference type="EMBL" id="AP018449">
    <property type="protein sequence ID" value="BBB90369.1"/>
    <property type="molecule type" value="Genomic_DNA"/>
</dbReference>
<evidence type="ECO:0000313" key="3">
    <source>
        <dbReference type="Proteomes" id="UP000276437"/>
    </source>
</evidence>
<name>A0A348AH21_9FIRM</name>
<feature type="chain" id="PRO_5038600096" description="Outer membrane protein beta-barrel domain-containing protein" evidence="1">
    <location>
        <begin position="21"/>
        <end position="244"/>
    </location>
</feature>
<gene>
    <name evidence="2" type="ORF">MAMMFC1_01017</name>
</gene>
<organism evidence="2 3">
    <name type="scientific">Methylomusa anaerophila</name>
    <dbReference type="NCBI Taxonomy" id="1930071"/>
    <lineage>
        <taxon>Bacteria</taxon>
        <taxon>Bacillati</taxon>
        <taxon>Bacillota</taxon>
        <taxon>Negativicutes</taxon>
        <taxon>Selenomonadales</taxon>
        <taxon>Sporomusaceae</taxon>
        <taxon>Methylomusa</taxon>
    </lineage>
</organism>
<keyword evidence="3" id="KW-1185">Reference proteome</keyword>
<keyword evidence="1" id="KW-0732">Signal</keyword>
<evidence type="ECO:0000313" key="2">
    <source>
        <dbReference type="EMBL" id="BBB90369.1"/>
    </source>
</evidence>
<reference evidence="2 3" key="1">
    <citation type="journal article" date="2018" name="Int. J. Syst. Evol. Microbiol.">
        <title>Methylomusa anaerophila gen. nov., sp. nov., an anaerobic methanol-utilizing bacterium isolated from a microbial fuel cell.</title>
        <authorList>
            <person name="Amano N."/>
            <person name="Yamamuro A."/>
            <person name="Miyahara M."/>
            <person name="Kouzuma A."/>
            <person name="Abe T."/>
            <person name="Watanabe K."/>
        </authorList>
    </citation>
    <scope>NUCLEOTIDE SEQUENCE [LARGE SCALE GENOMIC DNA]</scope>
    <source>
        <strain evidence="2 3">MMFC1</strain>
    </source>
</reference>